<dbReference type="OrthoDB" id="9765475at2"/>
<proteinExistence type="predicted"/>
<dbReference type="InterPro" id="IPR020022">
    <property type="entry name" value="N-acetyl_sugar_amidoTrfase"/>
</dbReference>
<accession>A0A0R3LG79</accession>
<dbReference type="STRING" id="280332.CQ12_32175"/>
<sequence length="393" mass="46125">MLSCSKCLLPETAEATSFDEAGSCSVCAQIEVRDTQINWDERYKQLMELVGQYRDKSIYDCIVPYSGGKDSVFQLWYVVRKLGLKPLVVRFDHWFYRPLVEENNTSVFKQLGVDVLNFTPNWHVVRELMLESLKRRGDFCWHCHTGIYAHTMQIAIRYETPLLIWGESLAEYQSFYSYDEMEEVDEKRFNRAMNLGITADDMYEFLGGRVAKRDLYPFVYPPRKELMRIKCRSVCLGSYIKWDTKKHVEIIKSELGWKGQEVEGIPPEYDYEKIECFFQGVRDYLKYIKRGMGRTNHLANIDIRNKRMTREQGEALVREFDGKRPPSLDLFLDYLQLSEEQFLGIAIKHEVSPWQFSPNTVEPGRRMPDMDKWNNTHVPWPNHPGVEIGGGKD</sequence>
<gene>
    <name evidence="1" type="ORF">CQ12_32175</name>
</gene>
<name>A0A0R3LG79_9BRAD</name>
<dbReference type="EMBL" id="LLXZ01000108">
    <property type="protein sequence ID" value="KRR06776.1"/>
    <property type="molecule type" value="Genomic_DNA"/>
</dbReference>
<organism evidence="1 2">
    <name type="scientific">Bradyrhizobium jicamae</name>
    <dbReference type="NCBI Taxonomy" id="280332"/>
    <lineage>
        <taxon>Bacteria</taxon>
        <taxon>Pseudomonadati</taxon>
        <taxon>Pseudomonadota</taxon>
        <taxon>Alphaproteobacteria</taxon>
        <taxon>Hyphomicrobiales</taxon>
        <taxon>Nitrobacteraceae</taxon>
        <taxon>Bradyrhizobium</taxon>
    </lineage>
</organism>
<dbReference type="RefSeq" id="WP_057836599.1">
    <property type="nucleotide sequence ID" value="NZ_LLXZ01000108.1"/>
</dbReference>
<evidence type="ECO:0000313" key="2">
    <source>
        <dbReference type="Proteomes" id="UP000050863"/>
    </source>
</evidence>
<evidence type="ECO:0000313" key="1">
    <source>
        <dbReference type="EMBL" id="KRR06776.1"/>
    </source>
</evidence>
<reference evidence="1 2" key="1">
    <citation type="submission" date="2014-03" db="EMBL/GenBank/DDBJ databases">
        <title>Bradyrhizobium valentinum sp. nov., isolated from effective nodules of Lupinus mariae-josephae, a lupine endemic of basic-lime soils in Eastern Spain.</title>
        <authorList>
            <person name="Duran D."/>
            <person name="Rey L."/>
            <person name="Navarro A."/>
            <person name="Busquets A."/>
            <person name="Imperial J."/>
            <person name="Ruiz-Argueso T."/>
        </authorList>
    </citation>
    <scope>NUCLEOTIDE SEQUENCE [LARGE SCALE GENOMIC DNA]</scope>
    <source>
        <strain evidence="1 2">PAC68</strain>
    </source>
</reference>
<protein>
    <submittedName>
        <fullName evidence="1">ATPase</fullName>
    </submittedName>
</protein>
<keyword evidence="2" id="KW-1185">Reference proteome</keyword>
<dbReference type="InterPro" id="IPR014729">
    <property type="entry name" value="Rossmann-like_a/b/a_fold"/>
</dbReference>
<dbReference type="Gene3D" id="3.40.50.620">
    <property type="entry name" value="HUPs"/>
    <property type="match status" value="1"/>
</dbReference>
<comment type="caution">
    <text evidence="1">The sequence shown here is derived from an EMBL/GenBank/DDBJ whole genome shotgun (WGS) entry which is preliminary data.</text>
</comment>
<dbReference type="Proteomes" id="UP000050863">
    <property type="component" value="Unassembled WGS sequence"/>
</dbReference>
<dbReference type="SUPFAM" id="SSF52402">
    <property type="entry name" value="Adenine nucleotide alpha hydrolases-like"/>
    <property type="match status" value="1"/>
</dbReference>
<dbReference type="NCBIfam" id="TIGR03573">
    <property type="entry name" value="WbuX"/>
    <property type="match status" value="1"/>
</dbReference>
<dbReference type="AlphaFoldDB" id="A0A0R3LG79"/>